<evidence type="ECO:0000256" key="6">
    <source>
        <dbReference type="ARBA" id="ARBA00022801"/>
    </source>
</evidence>
<dbReference type="STRING" id="880526.GCA_000427365_00947"/>
<proteinExistence type="inferred from homology"/>
<accession>A0A379MRP3</accession>
<dbReference type="GO" id="GO:0006508">
    <property type="term" value="P:proteolysis"/>
    <property type="evidence" value="ECO:0007669"/>
    <property type="project" value="UniProtKB-KW"/>
</dbReference>
<dbReference type="PANTHER" id="PTHR33695:SF1">
    <property type="entry name" value="LIPOPROTEIN SIGNAL PEPTIDASE"/>
    <property type="match status" value="1"/>
</dbReference>
<dbReference type="Pfam" id="PF01252">
    <property type="entry name" value="Peptidase_A8"/>
    <property type="match status" value="1"/>
</dbReference>
<evidence type="ECO:0000256" key="5">
    <source>
        <dbReference type="ARBA" id="ARBA00022750"/>
    </source>
</evidence>
<dbReference type="InterPro" id="IPR001872">
    <property type="entry name" value="Peptidase_A8"/>
</dbReference>
<keyword evidence="12" id="KW-1185">Reference proteome</keyword>
<keyword evidence="6 9" id="KW-0378">Hydrolase</keyword>
<keyword evidence="3 9" id="KW-0645">Protease</keyword>
<dbReference type="OrthoDB" id="9810259at2"/>
<evidence type="ECO:0000256" key="1">
    <source>
        <dbReference type="ARBA" id="ARBA00006139"/>
    </source>
</evidence>
<dbReference type="GO" id="GO:0004190">
    <property type="term" value="F:aspartic-type endopeptidase activity"/>
    <property type="evidence" value="ECO:0007669"/>
    <property type="project" value="UniProtKB-UniRule"/>
</dbReference>
<dbReference type="Proteomes" id="UP000255233">
    <property type="component" value="Unassembled WGS sequence"/>
</dbReference>
<keyword evidence="2 9" id="KW-1003">Cell membrane</keyword>
<reference evidence="11 12" key="1">
    <citation type="submission" date="2018-06" db="EMBL/GenBank/DDBJ databases">
        <authorList>
            <consortium name="Pathogen Informatics"/>
            <person name="Doyle S."/>
        </authorList>
    </citation>
    <scope>NUCLEOTIDE SEQUENCE [LARGE SCALE GENOMIC DNA]</scope>
    <source>
        <strain evidence="11 12">NCTC11190</strain>
    </source>
</reference>
<evidence type="ECO:0000256" key="10">
    <source>
        <dbReference type="RuleBase" id="RU004181"/>
    </source>
</evidence>
<dbReference type="EMBL" id="UGVL01000001">
    <property type="protein sequence ID" value="SUE33292.1"/>
    <property type="molecule type" value="Genomic_DNA"/>
</dbReference>
<organism evidence="11 12">
    <name type="scientific">Rikenella microfusus</name>
    <dbReference type="NCBI Taxonomy" id="28139"/>
    <lineage>
        <taxon>Bacteria</taxon>
        <taxon>Pseudomonadati</taxon>
        <taxon>Bacteroidota</taxon>
        <taxon>Bacteroidia</taxon>
        <taxon>Bacteroidales</taxon>
        <taxon>Rikenellaceae</taxon>
        <taxon>Rikenella</taxon>
    </lineage>
</organism>
<evidence type="ECO:0000256" key="7">
    <source>
        <dbReference type="ARBA" id="ARBA00022989"/>
    </source>
</evidence>
<sequence length="205" mass="23108">MEQKKKKTLLVVSLIVLLLIADQAVKLCVKTHMTIGEAIPVFGKWFYIHFIENQGAAYGMELGGEYGKLILSLFRIAAVVAIGWYIRRLIRREAPTGVIVGVSLVLAGALGNIFDSAFYGLFFSESTFTEVAHFVPWGTGYASFLHGSVVDMLYFPLIEIDRMPDWMPIWGGEPFIFFGPTFNIADSYVTCGMLYLILFQYKFFK</sequence>
<keyword evidence="4 9" id="KW-0812">Transmembrane</keyword>
<feature type="active site" evidence="9">
    <location>
        <position position="186"/>
    </location>
</feature>
<evidence type="ECO:0000313" key="11">
    <source>
        <dbReference type="EMBL" id="SUE33292.1"/>
    </source>
</evidence>
<dbReference type="NCBIfam" id="NF011369">
    <property type="entry name" value="PRK14788.1"/>
    <property type="match status" value="1"/>
</dbReference>
<dbReference type="UniPathway" id="UPA00665"/>
<evidence type="ECO:0000313" key="12">
    <source>
        <dbReference type="Proteomes" id="UP000255233"/>
    </source>
</evidence>
<protein>
    <recommendedName>
        <fullName evidence="9">Lipoprotein signal peptidase</fullName>
        <ecNumber evidence="9">3.4.23.36</ecNumber>
    </recommendedName>
    <alternativeName>
        <fullName evidence="9">Prolipoprotein signal peptidase</fullName>
    </alternativeName>
    <alternativeName>
        <fullName evidence="9">Signal peptidase II</fullName>
        <shortName evidence="9">SPase II</shortName>
    </alternativeName>
</protein>
<feature type="transmembrane region" description="Helical" evidence="9">
    <location>
        <begin position="98"/>
        <end position="122"/>
    </location>
</feature>
<evidence type="ECO:0000256" key="9">
    <source>
        <dbReference type="HAMAP-Rule" id="MF_00161"/>
    </source>
</evidence>
<comment type="caution">
    <text evidence="9">Lacks conserved residue(s) required for the propagation of feature annotation.</text>
</comment>
<dbReference type="PANTHER" id="PTHR33695">
    <property type="entry name" value="LIPOPROTEIN SIGNAL PEPTIDASE"/>
    <property type="match status" value="1"/>
</dbReference>
<dbReference type="HAMAP" id="MF_00161">
    <property type="entry name" value="LspA"/>
    <property type="match status" value="1"/>
</dbReference>
<evidence type="ECO:0000256" key="4">
    <source>
        <dbReference type="ARBA" id="ARBA00022692"/>
    </source>
</evidence>
<comment type="similarity">
    <text evidence="1 9 10">Belongs to the peptidase A8 family.</text>
</comment>
<gene>
    <name evidence="9" type="primary">lspA</name>
    <name evidence="11" type="ORF">NCTC11190_00498</name>
</gene>
<feature type="transmembrane region" description="Helical" evidence="9">
    <location>
        <begin position="69"/>
        <end position="86"/>
    </location>
</feature>
<comment type="subcellular location">
    <subcellularLocation>
        <location evidence="9">Cell membrane</location>
        <topology evidence="9">Multi-pass membrane protein</topology>
    </subcellularLocation>
</comment>
<dbReference type="AlphaFoldDB" id="A0A379MRP3"/>
<feature type="transmembrane region" description="Helical" evidence="9">
    <location>
        <begin position="175"/>
        <end position="198"/>
    </location>
</feature>
<name>A0A379MRP3_9BACT</name>
<evidence type="ECO:0000256" key="8">
    <source>
        <dbReference type="ARBA" id="ARBA00023136"/>
    </source>
</evidence>
<feature type="active site" evidence="9">
    <location>
        <position position="151"/>
    </location>
</feature>
<evidence type="ECO:0000256" key="2">
    <source>
        <dbReference type="ARBA" id="ARBA00022475"/>
    </source>
</evidence>
<dbReference type="GO" id="GO:0005886">
    <property type="term" value="C:plasma membrane"/>
    <property type="evidence" value="ECO:0007669"/>
    <property type="project" value="UniProtKB-SubCell"/>
</dbReference>
<comment type="function">
    <text evidence="9">This protein specifically catalyzes the removal of signal peptides from prolipoproteins.</text>
</comment>
<keyword evidence="5 9" id="KW-0064">Aspartyl protease</keyword>
<dbReference type="PRINTS" id="PR00781">
    <property type="entry name" value="LIPOSIGPTASE"/>
</dbReference>
<keyword evidence="7 9" id="KW-1133">Transmembrane helix</keyword>
<dbReference type="RefSeq" id="WP_027290700.1">
    <property type="nucleotide sequence ID" value="NZ_CALVFX010000003.1"/>
</dbReference>
<dbReference type="EC" id="3.4.23.36" evidence="9"/>
<evidence type="ECO:0000256" key="3">
    <source>
        <dbReference type="ARBA" id="ARBA00022670"/>
    </source>
</evidence>
<comment type="catalytic activity">
    <reaction evidence="9">
        <text>Release of signal peptides from bacterial membrane prolipoproteins. Hydrolyzes -Xaa-Yaa-Zaa-|-(S,diacylglyceryl)Cys-, in which Xaa is hydrophobic (preferably Leu), and Yaa (Ala or Ser) and Zaa (Gly or Ala) have small, neutral side chains.</text>
        <dbReference type="EC" id="3.4.23.36"/>
    </reaction>
</comment>
<comment type="pathway">
    <text evidence="9">Protein modification; lipoprotein biosynthesis (signal peptide cleavage).</text>
</comment>
<keyword evidence="11" id="KW-0449">Lipoprotein</keyword>
<keyword evidence="8 9" id="KW-0472">Membrane</keyword>